<dbReference type="EMBL" id="CP012502">
    <property type="protein sequence ID" value="AOM83145.1"/>
    <property type="molecule type" value="Genomic_DNA"/>
</dbReference>
<dbReference type="InterPro" id="IPR037465">
    <property type="entry name" value="YlxR"/>
</dbReference>
<proteinExistence type="predicted"/>
<dbReference type="PANTHER" id="PTHR34215">
    <property type="entry name" value="BLL0784 PROTEIN"/>
    <property type="match status" value="1"/>
</dbReference>
<dbReference type="OrthoDB" id="9813251at2"/>
<evidence type="ECO:0000313" key="2">
    <source>
        <dbReference type="EMBL" id="AOM83145.1"/>
    </source>
</evidence>
<dbReference type="PATRIC" id="fig|632773.3.peg.1872"/>
<reference evidence="2 3" key="1">
    <citation type="submission" date="2015-08" db="EMBL/GenBank/DDBJ databases">
        <title>The complete genome sequence of Bacillus beveridgei MLTeJB.</title>
        <authorList>
            <person name="Hanson T.E."/>
            <person name="Mesa C."/>
            <person name="Basesman S.M."/>
            <person name="Oremland R.S."/>
        </authorList>
    </citation>
    <scope>NUCLEOTIDE SEQUENCE [LARGE SCALE GENOMIC DNA]</scope>
    <source>
        <strain evidence="2 3">MLTeJB</strain>
    </source>
</reference>
<protein>
    <submittedName>
        <fullName evidence="2">Putative nucleic-acid-binding protein / transcriptional terminator</fullName>
    </submittedName>
</protein>
<dbReference type="AlphaFoldDB" id="A0A1D7QVW3"/>
<dbReference type="InterPro" id="IPR035931">
    <property type="entry name" value="YlxR-like_sf"/>
</dbReference>
<dbReference type="RefSeq" id="WP_069365155.1">
    <property type="nucleotide sequence ID" value="NZ_CP012502.1"/>
</dbReference>
<gene>
    <name evidence="2" type="ORF">BBEV_1784</name>
</gene>
<organism evidence="2 3">
    <name type="scientific">Salisediminibacterium beveridgei</name>
    <dbReference type="NCBI Taxonomy" id="632773"/>
    <lineage>
        <taxon>Bacteria</taxon>
        <taxon>Bacillati</taxon>
        <taxon>Bacillota</taxon>
        <taxon>Bacilli</taxon>
        <taxon>Bacillales</taxon>
        <taxon>Bacillaceae</taxon>
        <taxon>Salisediminibacterium</taxon>
    </lineage>
</organism>
<dbReference type="CDD" id="cd00279">
    <property type="entry name" value="YlxR"/>
    <property type="match status" value="1"/>
</dbReference>
<feature type="domain" description="YlxR" evidence="1">
    <location>
        <begin position="10"/>
        <end position="82"/>
    </location>
</feature>
<dbReference type="Pfam" id="PF04296">
    <property type="entry name" value="YlxR"/>
    <property type="match status" value="1"/>
</dbReference>
<dbReference type="Gene3D" id="3.30.1230.10">
    <property type="entry name" value="YlxR-like"/>
    <property type="match status" value="1"/>
</dbReference>
<dbReference type="PANTHER" id="PTHR34215:SF1">
    <property type="entry name" value="YLXR DOMAIN-CONTAINING PROTEIN"/>
    <property type="match status" value="1"/>
</dbReference>
<evidence type="ECO:0000259" key="1">
    <source>
        <dbReference type="Pfam" id="PF04296"/>
    </source>
</evidence>
<accession>A0A1D7QVW3</accession>
<dbReference type="Proteomes" id="UP000094463">
    <property type="component" value="Chromosome"/>
</dbReference>
<dbReference type="KEGG" id="bbev:BBEV_1784"/>
<dbReference type="SUPFAM" id="SSF64376">
    <property type="entry name" value="YlxR-like"/>
    <property type="match status" value="1"/>
</dbReference>
<name>A0A1D7QVW3_9BACI</name>
<evidence type="ECO:0000313" key="3">
    <source>
        <dbReference type="Proteomes" id="UP000094463"/>
    </source>
</evidence>
<keyword evidence="3" id="KW-1185">Reference proteome</keyword>
<sequence length="92" mass="10631">MTSKKKTPLRKCIVTQEMKPKKELIRVVRSPEGEIFVDPSSKKSGRGAYIANDRKVIEKARQSNLLARNLKAKVSDEVYDQLIHEHERSKLR</sequence>
<dbReference type="STRING" id="632773.BBEV_1784"/>
<dbReference type="NCBIfam" id="NF047356">
    <property type="entry name" value="RNA_bind_RnpM"/>
    <property type="match status" value="1"/>
</dbReference>
<dbReference type="InterPro" id="IPR007393">
    <property type="entry name" value="YlxR_dom"/>
</dbReference>